<protein>
    <recommendedName>
        <fullName evidence="2">OB domain-containing protein</fullName>
    </recommendedName>
</protein>
<dbReference type="EMBL" id="DTBP01000043">
    <property type="protein sequence ID" value="HGQ74388.1"/>
    <property type="molecule type" value="Genomic_DNA"/>
</dbReference>
<gene>
    <name evidence="1" type="ORF">ENU20_04870</name>
</gene>
<evidence type="ECO:0008006" key="2">
    <source>
        <dbReference type="Google" id="ProtNLM"/>
    </source>
</evidence>
<organism evidence="1">
    <name type="scientific">Staphylothermus marinus</name>
    <dbReference type="NCBI Taxonomy" id="2280"/>
    <lineage>
        <taxon>Archaea</taxon>
        <taxon>Thermoproteota</taxon>
        <taxon>Thermoprotei</taxon>
        <taxon>Desulfurococcales</taxon>
        <taxon>Desulfurococcaceae</taxon>
        <taxon>Staphylothermus</taxon>
    </lineage>
</organism>
<reference evidence="1" key="1">
    <citation type="journal article" date="2020" name="mSystems">
        <title>Genome- and Community-Level Interaction Insights into Carbon Utilization and Element Cycling Functions of Hydrothermarchaeota in Hydrothermal Sediment.</title>
        <authorList>
            <person name="Zhou Z."/>
            <person name="Liu Y."/>
            <person name="Xu W."/>
            <person name="Pan J."/>
            <person name="Luo Z.H."/>
            <person name="Li M."/>
        </authorList>
    </citation>
    <scope>NUCLEOTIDE SEQUENCE [LARGE SCALE GENOMIC DNA]</scope>
    <source>
        <strain evidence="1">SpSt-648</strain>
    </source>
</reference>
<evidence type="ECO:0000313" key="1">
    <source>
        <dbReference type="EMBL" id="HGQ74388.1"/>
    </source>
</evidence>
<name>A0A7C4NPR6_STAMA</name>
<accession>A0A7C4NPR6</accession>
<proteinExistence type="predicted"/>
<dbReference type="AlphaFoldDB" id="A0A7C4NPR6"/>
<sequence length="435" mass="47578">MLIGIVGLAALAPRLPVVEMKIKDIGPQGENPFLNYATIRVKGEVISVPSVSISQGRISLYFTISDETGSIDVRAYDPVASQMIKEGKVPLPGDIFIGEVQVRVRETYSYLIIQGINLFEIKTRSGDVIEVTSLSLNIPQGTLVRATGRATNLRNVSAGWLFDLQTSGGTITVLVPTFVTILDTRRASFAYNNISIGAELTITGVVYHYRGTSPEIVVRKLEDIVIKTPVVQPGIPPGLNVVKLRDLARYVNSMVLVSVTLRGLGYESGTQMPYIIYVYDDTGNGTVRANTTLVLRINPMETATGSILNITGTVRILGGNIVIEANNIIVVKKEPPKVLNISYILENFDEYMGMIVGIRGSLADYRTTSGGSYIITFSDNTGEITVFIPRSAWDRIQQNIQQSILNRETVTFYGYLTLYGTTPELVVYHASGVEV</sequence>
<comment type="caution">
    <text evidence="1">The sequence shown here is derived from an EMBL/GenBank/DDBJ whole genome shotgun (WGS) entry which is preliminary data.</text>
</comment>